<dbReference type="Proteomes" id="UP001596113">
    <property type="component" value="Unassembled WGS sequence"/>
</dbReference>
<dbReference type="Pfam" id="PF02837">
    <property type="entry name" value="Glyco_hydro_2_N"/>
    <property type="match status" value="1"/>
</dbReference>
<dbReference type="SUPFAM" id="SSF49303">
    <property type="entry name" value="beta-Galactosidase/glucuronidase domain"/>
    <property type="match status" value="1"/>
</dbReference>
<dbReference type="Pfam" id="PF02836">
    <property type="entry name" value="Glyco_hydro_2_C"/>
    <property type="match status" value="1"/>
</dbReference>
<reference evidence="8" key="1">
    <citation type="journal article" date="2019" name="Int. J. Syst. Evol. Microbiol.">
        <title>The Global Catalogue of Microorganisms (GCM) 10K type strain sequencing project: providing services to taxonomists for standard genome sequencing and annotation.</title>
        <authorList>
            <consortium name="The Broad Institute Genomics Platform"/>
            <consortium name="The Broad Institute Genome Sequencing Center for Infectious Disease"/>
            <person name="Wu L."/>
            <person name="Ma J."/>
        </authorList>
    </citation>
    <scope>NUCLEOTIDE SEQUENCE [LARGE SCALE GENOMIC DNA]</scope>
    <source>
        <strain evidence="8">CGMCC 1.18575</strain>
    </source>
</reference>
<dbReference type="InterPro" id="IPR013783">
    <property type="entry name" value="Ig-like_fold"/>
</dbReference>
<name>A0ABW0HUC7_9BACL</name>
<dbReference type="RefSeq" id="WP_378131317.1">
    <property type="nucleotide sequence ID" value="NZ_JBHSMI010000013.1"/>
</dbReference>
<accession>A0ABW0HUC7</accession>
<feature type="domain" description="Glycoside hydrolase family 2 catalytic" evidence="5">
    <location>
        <begin position="289"/>
        <end position="503"/>
    </location>
</feature>
<dbReference type="SUPFAM" id="SSF49785">
    <property type="entry name" value="Galactose-binding domain-like"/>
    <property type="match status" value="1"/>
</dbReference>
<dbReference type="InterPro" id="IPR008979">
    <property type="entry name" value="Galactose-bd-like_sf"/>
</dbReference>
<dbReference type="Gene3D" id="3.20.20.80">
    <property type="entry name" value="Glycosidases"/>
    <property type="match status" value="1"/>
</dbReference>
<gene>
    <name evidence="7" type="ORF">ACFPOF_07935</name>
</gene>
<dbReference type="Pfam" id="PF00703">
    <property type="entry name" value="Glyco_hydro_2"/>
    <property type="match status" value="1"/>
</dbReference>
<protein>
    <submittedName>
        <fullName evidence="7">Glycoside hydrolase family 2 protein</fullName>
    </submittedName>
</protein>
<feature type="domain" description="Glycoside hydrolase family 2 immunoglobulin-like beta-sandwich" evidence="4">
    <location>
        <begin position="183"/>
        <end position="287"/>
    </location>
</feature>
<evidence type="ECO:0000259" key="5">
    <source>
        <dbReference type="Pfam" id="PF02836"/>
    </source>
</evidence>
<dbReference type="InterPro" id="IPR036156">
    <property type="entry name" value="Beta-gal/glucu_dom_sf"/>
</dbReference>
<dbReference type="InterPro" id="IPR006103">
    <property type="entry name" value="Glyco_hydro_2_cat"/>
</dbReference>
<dbReference type="PANTHER" id="PTHR42732:SF3">
    <property type="entry name" value="HYDROLASE"/>
    <property type="match status" value="1"/>
</dbReference>
<evidence type="ECO:0000313" key="7">
    <source>
        <dbReference type="EMBL" id="MFC5402667.1"/>
    </source>
</evidence>
<dbReference type="InterPro" id="IPR017853">
    <property type="entry name" value="GH"/>
</dbReference>
<dbReference type="SUPFAM" id="SSF51445">
    <property type="entry name" value="(Trans)glycosidases"/>
    <property type="match status" value="1"/>
</dbReference>
<sequence length="583" mass="67541">MAEQLRPEHPRPQFVRLSWLNLNGIWEFEYDDANKGTGEKWQDGSRAFTRSIQVPFAFQSKLSGIGDPSYHDVVWYRRELPISEAWRGKRVLLHFGAVDYEATVWVNGELVVRHEGGHTPFSADITDVLRDSDNVVVVRAYDPSTDMTIPRGKQYWKPESYGIFYTRTTGIWQTVWLEAVADVYLEKVQMTPDVDRKAVEIAAFVKGLMDRREVRLRTTVTYQGTPIAEQEHRVLTDEASWTIPIPISEYDTAYWWSPEHPNLFDVAFTLLADGLAVDEAASYFGMRKVSIEDGKFCLNNRPYFLKMVLDQGYYPDGNLTPPSDEAIRRDVELAKEMGFNGIRKHQKLEDPRFLYWCDRLGLAVWSEAANAYEYSHKYVRRFMNEWQESVERDYNHPSILVWVPINESWGIPEVQMNEQQQQHALSMYHLTRSLDSTRLVAGNDGWEMLKTDLFNIHDYEWQQEVLEARYESVDKALKLMPAGRRLLVGEHRYEGQPLLVTEFGGISYQTGERAGWGYSGADSAEDFEKRLRAVVRPLLRSSIVQGYCYTQLTDIEQEINGLLTYDRQPKIPLEIVRAINEGN</sequence>
<keyword evidence="3" id="KW-0326">Glycosidase</keyword>
<proteinExistence type="inferred from homology"/>
<dbReference type="Gene3D" id="2.60.120.260">
    <property type="entry name" value="Galactose-binding domain-like"/>
    <property type="match status" value="1"/>
</dbReference>
<keyword evidence="8" id="KW-1185">Reference proteome</keyword>
<evidence type="ECO:0000256" key="3">
    <source>
        <dbReference type="ARBA" id="ARBA00023295"/>
    </source>
</evidence>
<feature type="domain" description="Glycosyl hydrolases family 2 sugar binding" evidence="6">
    <location>
        <begin position="21"/>
        <end position="156"/>
    </location>
</feature>
<evidence type="ECO:0000256" key="1">
    <source>
        <dbReference type="ARBA" id="ARBA00007401"/>
    </source>
</evidence>
<dbReference type="EMBL" id="JBHSMI010000013">
    <property type="protein sequence ID" value="MFC5402667.1"/>
    <property type="molecule type" value="Genomic_DNA"/>
</dbReference>
<dbReference type="GO" id="GO:0016787">
    <property type="term" value="F:hydrolase activity"/>
    <property type="evidence" value="ECO:0007669"/>
    <property type="project" value="UniProtKB-KW"/>
</dbReference>
<evidence type="ECO:0000313" key="8">
    <source>
        <dbReference type="Proteomes" id="UP001596113"/>
    </source>
</evidence>
<comment type="caution">
    <text evidence="7">The sequence shown here is derived from an EMBL/GenBank/DDBJ whole genome shotgun (WGS) entry which is preliminary data.</text>
</comment>
<evidence type="ECO:0000256" key="2">
    <source>
        <dbReference type="ARBA" id="ARBA00022801"/>
    </source>
</evidence>
<evidence type="ECO:0000259" key="4">
    <source>
        <dbReference type="Pfam" id="PF00703"/>
    </source>
</evidence>
<evidence type="ECO:0000259" key="6">
    <source>
        <dbReference type="Pfam" id="PF02837"/>
    </source>
</evidence>
<dbReference type="Gene3D" id="2.60.40.10">
    <property type="entry name" value="Immunoglobulins"/>
    <property type="match status" value="1"/>
</dbReference>
<dbReference type="PANTHER" id="PTHR42732">
    <property type="entry name" value="BETA-GALACTOSIDASE"/>
    <property type="match status" value="1"/>
</dbReference>
<keyword evidence="2 7" id="KW-0378">Hydrolase</keyword>
<comment type="similarity">
    <text evidence="1">Belongs to the glycosyl hydrolase 2 family.</text>
</comment>
<dbReference type="InterPro" id="IPR006102">
    <property type="entry name" value="Ig-like_GH2"/>
</dbReference>
<dbReference type="InterPro" id="IPR051913">
    <property type="entry name" value="GH2_Domain-Containing"/>
</dbReference>
<organism evidence="7 8">
    <name type="scientific">Cohnella soli</name>
    <dbReference type="NCBI Taxonomy" id="425005"/>
    <lineage>
        <taxon>Bacteria</taxon>
        <taxon>Bacillati</taxon>
        <taxon>Bacillota</taxon>
        <taxon>Bacilli</taxon>
        <taxon>Bacillales</taxon>
        <taxon>Paenibacillaceae</taxon>
        <taxon>Cohnella</taxon>
    </lineage>
</organism>
<dbReference type="InterPro" id="IPR006104">
    <property type="entry name" value="Glyco_hydro_2_N"/>
</dbReference>